<evidence type="ECO:0000313" key="6">
    <source>
        <dbReference type="EMBL" id="CAF4000946.1"/>
    </source>
</evidence>
<dbReference type="SFLD" id="SFLDG01129">
    <property type="entry name" value="C1.5:_HAD__Beta-PGM__Phosphata"/>
    <property type="match status" value="1"/>
</dbReference>
<feature type="domain" description="SH2" evidence="5">
    <location>
        <begin position="1116"/>
        <end position="1225"/>
    </location>
</feature>
<feature type="region of interest" description="Disordered" evidence="4">
    <location>
        <begin position="1042"/>
        <end position="1105"/>
    </location>
</feature>
<name>A0A819NX54_9BILA</name>
<feature type="compositionally biased region" description="Low complexity" evidence="4">
    <location>
        <begin position="1052"/>
        <end position="1064"/>
    </location>
</feature>
<dbReference type="InterPro" id="IPR041492">
    <property type="entry name" value="HAD_2"/>
</dbReference>
<dbReference type="Gene3D" id="2.30.29.30">
    <property type="entry name" value="Pleckstrin-homology domain (PH domain)/Phosphotyrosine-binding domain (PTB)"/>
    <property type="match status" value="1"/>
</dbReference>
<dbReference type="Gene3D" id="1.10.150.240">
    <property type="entry name" value="Putative phosphatase, domain 2"/>
    <property type="match status" value="1"/>
</dbReference>
<dbReference type="PANTHER" id="PTHR45734">
    <property type="entry name" value="TENSIN"/>
    <property type="match status" value="1"/>
</dbReference>
<dbReference type="InterPro" id="IPR036412">
    <property type="entry name" value="HAD-like_sf"/>
</dbReference>
<dbReference type="SUPFAM" id="SSF50729">
    <property type="entry name" value="PH domain-like"/>
    <property type="match status" value="1"/>
</dbReference>
<dbReference type="InterPro" id="IPR033929">
    <property type="entry name" value="Tensin_PTB"/>
</dbReference>
<organism evidence="6 7">
    <name type="scientific">Rotaria magnacalcarata</name>
    <dbReference type="NCBI Taxonomy" id="392030"/>
    <lineage>
        <taxon>Eukaryota</taxon>
        <taxon>Metazoa</taxon>
        <taxon>Spiralia</taxon>
        <taxon>Gnathifera</taxon>
        <taxon>Rotifera</taxon>
        <taxon>Eurotatoria</taxon>
        <taxon>Bdelloidea</taxon>
        <taxon>Philodinida</taxon>
        <taxon>Philodinidae</taxon>
        <taxon>Rotaria</taxon>
    </lineage>
</organism>
<feature type="region of interest" description="Disordered" evidence="4">
    <location>
        <begin position="599"/>
        <end position="627"/>
    </location>
</feature>
<dbReference type="InterPro" id="IPR023198">
    <property type="entry name" value="PGP-like_dom2"/>
</dbReference>
<dbReference type="Gene3D" id="3.30.505.10">
    <property type="entry name" value="SH2 domain"/>
    <property type="match status" value="1"/>
</dbReference>
<dbReference type="GO" id="GO:0005925">
    <property type="term" value="C:focal adhesion"/>
    <property type="evidence" value="ECO:0007669"/>
    <property type="project" value="TreeGrafter"/>
</dbReference>
<dbReference type="NCBIfam" id="TIGR01509">
    <property type="entry name" value="HAD-SF-IA-v3"/>
    <property type="match status" value="1"/>
</dbReference>
<dbReference type="Gene3D" id="3.40.50.1000">
    <property type="entry name" value="HAD superfamily/HAD-like"/>
    <property type="match status" value="1"/>
</dbReference>
<dbReference type="Pfam" id="PF08416">
    <property type="entry name" value="PTB"/>
    <property type="match status" value="1"/>
</dbReference>
<evidence type="ECO:0000256" key="3">
    <source>
        <dbReference type="PROSITE-ProRule" id="PRU00191"/>
    </source>
</evidence>
<feature type="compositionally biased region" description="Gly residues" evidence="4">
    <location>
        <begin position="469"/>
        <end position="483"/>
    </location>
</feature>
<dbReference type="InterPro" id="IPR006020">
    <property type="entry name" value="PTB/PI_dom"/>
</dbReference>
<proteinExistence type="inferred from homology"/>
<dbReference type="SUPFAM" id="SSF55550">
    <property type="entry name" value="SH2 domain"/>
    <property type="match status" value="1"/>
</dbReference>
<protein>
    <recommendedName>
        <fullName evidence="5">SH2 domain-containing protein</fullName>
    </recommendedName>
</protein>
<dbReference type="InterPro" id="IPR051484">
    <property type="entry name" value="Tensin_PTEN_phosphatase"/>
</dbReference>
<dbReference type="InterPro" id="IPR013625">
    <property type="entry name" value="PTB"/>
</dbReference>
<dbReference type="SMART" id="SM00462">
    <property type="entry name" value="PTB"/>
    <property type="match status" value="1"/>
</dbReference>
<evidence type="ECO:0000256" key="1">
    <source>
        <dbReference type="ARBA" id="ARBA00007881"/>
    </source>
</evidence>
<dbReference type="PROSITE" id="PS50001">
    <property type="entry name" value="SH2"/>
    <property type="match status" value="1"/>
</dbReference>
<feature type="compositionally biased region" description="Low complexity" evidence="4">
    <location>
        <begin position="1090"/>
        <end position="1099"/>
    </location>
</feature>
<evidence type="ECO:0000313" key="7">
    <source>
        <dbReference type="Proteomes" id="UP000663842"/>
    </source>
</evidence>
<evidence type="ECO:0000256" key="4">
    <source>
        <dbReference type="SAM" id="MobiDB-lite"/>
    </source>
</evidence>
<feature type="region of interest" description="Disordered" evidence="4">
    <location>
        <begin position="754"/>
        <end position="774"/>
    </location>
</feature>
<feature type="compositionally biased region" description="Low complexity" evidence="4">
    <location>
        <begin position="366"/>
        <end position="390"/>
    </location>
</feature>
<dbReference type="SMART" id="SM00252">
    <property type="entry name" value="SH2"/>
    <property type="match status" value="1"/>
</dbReference>
<feature type="compositionally biased region" description="Low complexity" evidence="4">
    <location>
        <begin position="436"/>
        <end position="448"/>
    </location>
</feature>
<dbReference type="SUPFAM" id="SSF56784">
    <property type="entry name" value="HAD-like"/>
    <property type="match status" value="1"/>
</dbReference>
<feature type="compositionally biased region" description="Polar residues" evidence="4">
    <location>
        <begin position="1065"/>
        <end position="1077"/>
    </location>
</feature>
<dbReference type="InterPro" id="IPR006439">
    <property type="entry name" value="HAD-SF_hydro_IA"/>
</dbReference>
<feature type="compositionally biased region" description="Low complexity" evidence="4">
    <location>
        <begin position="541"/>
        <end position="551"/>
    </location>
</feature>
<accession>A0A819NX54</accession>
<feature type="region of interest" description="Disordered" evidence="4">
    <location>
        <begin position="536"/>
        <end position="570"/>
    </location>
</feature>
<dbReference type="InterPro" id="IPR000980">
    <property type="entry name" value="SH2"/>
</dbReference>
<dbReference type="CDD" id="cd01213">
    <property type="entry name" value="PTB_tensin"/>
    <property type="match status" value="1"/>
</dbReference>
<feature type="compositionally biased region" description="Low complexity" evidence="4">
    <location>
        <begin position="489"/>
        <end position="511"/>
    </location>
</feature>
<dbReference type="PANTHER" id="PTHR45734:SF10">
    <property type="entry name" value="BLISTERY, ISOFORM A"/>
    <property type="match status" value="1"/>
</dbReference>
<keyword evidence="2 3" id="KW-0727">SH2 domain</keyword>
<feature type="region of interest" description="Disordered" evidence="4">
    <location>
        <begin position="364"/>
        <end position="396"/>
    </location>
</feature>
<comment type="similarity">
    <text evidence="1">Belongs to the PTEN phosphatase protein family.</text>
</comment>
<comment type="caution">
    <text evidence="6">The sequence shown here is derived from an EMBL/GenBank/DDBJ whole genome shotgun (WGS) entry which is preliminary data.</text>
</comment>
<dbReference type="Proteomes" id="UP000663842">
    <property type="component" value="Unassembled WGS sequence"/>
</dbReference>
<dbReference type="SFLD" id="SFLDS00003">
    <property type="entry name" value="Haloacid_Dehalogenase"/>
    <property type="match status" value="1"/>
</dbReference>
<dbReference type="InterPro" id="IPR011993">
    <property type="entry name" value="PH-like_dom_sf"/>
</dbReference>
<dbReference type="PRINTS" id="PR00401">
    <property type="entry name" value="SH2DOMAIN"/>
</dbReference>
<dbReference type="CDD" id="cd07505">
    <property type="entry name" value="HAD_BPGM-like"/>
    <property type="match status" value="1"/>
</dbReference>
<dbReference type="EMBL" id="CAJOBF010001986">
    <property type="protein sequence ID" value="CAF4000946.1"/>
    <property type="molecule type" value="Genomic_DNA"/>
</dbReference>
<evidence type="ECO:0000256" key="2">
    <source>
        <dbReference type="ARBA" id="ARBA00022999"/>
    </source>
</evidence>
<gene>
    <name evidence="6" type="ORF">UXM345_LOCUS16172</name>
</gene>
<reference evidence="6" key="1">
    <citation type="submission" date="2021-02" db="EMBL/GenBank/DDBJ databases">
        <authorList>
            <person name="Nowell W R."/>
        </authorList>
    </citation>
    <scope>NUCLEOTIDE SEQUENCE</scope>
</reference>
<feature type="region of interest" description="Disordered" evidence="4">
    <location>
        <begin position="420"/>
        <end position="517"/>
    </location>
</feature>
<dbReference type="InterPro" id="IPR023214">
    <property type="entry name" value="HAD_sf"/>
</dbReference>
<evidence type="ECO:0000259" key="5">
    <source>
        <dbReference type="PROSITE" id="PS50001"/>
    </source>
</evidence>
<sequence>MLRIYLSNIIRPQLSLSVRHFATKRRELDAVIFDVDGTLIDTVDFHAKAWHDALEYYNIKSNLSDVRMQIGKAADQLLPVFATEEQIKKYGKEISEKKAKLFKDNYLHQIKPFPGVRQLFELIKQRNILIALASSAQTDELELYKHIANVADLIDCQTSSNSKDVKRSKPYPDIFLAALKLLKYPSTDRAVVVGDTPWDAQAALAAKLPIIGVLCGGFDRELLRKSGCAWIYRDIIELTEDYDQTMYKNVQVNHYNNATAPTFSSSSSSSFPFEPNQTSTSLPVQITSASSSPFSSSTPITRLPSLPNSNIGVSTVGDGGISLPVSFSSTKENMSLSQTAKLKSDVDQLDDLVKDLLFEVNRPIGTSTNNRISNNTNTNNKYSTSSSSHSYQRHSDNDHNEILNAKLPSSIRASSYTQASTLNNQKRNDFDANTVSGLIDGSSLSSSGVQREEQRVKTTREERIRIKRSGGGGGGGSGGGGGISDTSDIPITNSTMKTTTTTTTTNKPSQTAASRDQLSIDEQLIDSLLESVQNTLKKRSQQQTQQTMWTTDIPVHQQPPPPTTNNRRTYSSSAAYTDSVHRMDPNRGRYPIKLVQTDSPTSTLSLRRPYSRQDNRDGYTTTVTSTSTSAIPTHFRASSEPAPDGPIELRRMDLVRSPSRTYIDGQPTECYNYSRSTLPANGIRVRGHDYSGYETDTGLVTSRGYGPRYYGRPPPPPPPPPLHVPPAMPYPYYPAGIAAPPAPHLLRERHHETYSATSSGGGHRTMLRPDGYDTDSGLISSGRLRMTRTLPPRMAAIPETLVVNNRMVSSSNLNNVPTNLRSSSFLNESNTNTLRSRADNLTGYETDSGMRIRQQNYSRHQVPIDIQYGDSGWVGKQSMVRPTSQQQQQRFIDNNQRYRSQDQLRSTSIPVVAQDSSAAIARLPGQHITLTNRTQQTRTLTTLPSSTTTEANEDMETMRKHVSTLPNFFPGSIGLSNPPSTNKQQIQASSELKKNISDDNTVQMPSRIQRSVIETTISPVSNESNAAKPQVFSTTAEIIPTVNSDRFEHQTTSKTPSTPTFPVSNQTYNQNIQPRVGNSSFRNQEENSRRSSISSATESDVNRNGAYQAHHVSQYWYKEKMSREDAINLLKTKPPGTFLVRDSQGFPGSYGLAIKVETLPPGIQAKQGADPNAELVRHYLIERTPTGHVRLKGCPNEPDFANLSVLVYQHSITPLALPIKLTLPTFDITEDYRSMSNQQQHETLKKMSVKDLLDKGAACNVVYLNNVDVESLSGQMAVNKALRATFENLDRLQATIVHFKVSNTGITLTDTKKKLFSRRHFPKEYVTYCGVDYETDRYWIYQFPDLEMLPKAKCFGFVSKKVNGTNRSNQPENECHIFAEIDRTQPSTAIVNFVSKVMIGSVPV</sequence>
<dbReference type="Pfam" id="PF00017">
    <property type="entry name" value="SH2"/>
    <property type="match status" value="1"/>
</dbReference>
<dbReference type="InterPro" id="IPR036860">
    <property type="entry name" value="SH2_dom_sf"/>
</dbReference>
<feature type="compositionally biased region" description="Polar residues" evidence="4">
    <location>
        <begin position="420"/>
        <end position="435"/>
    </location>
</feature>
<feature type="compositionally biased region" description="Basic and acidic residues" evidence="4">
    <location>
        <begin position="450"/>
        <end position="464"/>
    </location>
</feature>
<dbReference type="SFLD" id="SFLDG01135">
    <property type="entry name" value="C1.5.6:_HAD__Beta-PGM__Phospha"/>
    <property type="match status" value="1"/>
</dbReference>
<dbReference type="Pfam" id="PF13419">
    <property type="entry name" value="HAD_2"/>
    <property type="match status" value="1"/>
</dbReference>